<dbReference type="Proteomes" id="UP000016625">
    <property type="component" value="Unassembled WGS sequence"/>
</dbReference>
<gene>
    <name evidence="1" type="ORF">UNSW2_500</name>
</gene>
<name>U2FNC2_9BACT</name>
<dbReference type="PATRIC" id="fig|1242965.3.peg.605"/>
<comment type="caution">
    <text evidence="1">The sequence shown here is derived from an EMBL/GenBank/DDBJ whole genome shotgun (WGS) entry which is preliminary data.</text>
</comment>
<evidence type="ECO:0000313" key="1">
    <source>
        <dbReference type="EMBL" id="ERJ32182.1"/>
    </source>
</evidence>
<sequence>MINLYLKANFKLSLTRKNWLLKFGFACSLAQILEPKLLAHEILKFDRTFE</sequence>
<evidence type="ECO:0000313" key="2">
    <source>
        <dbReference type="Proteomes" id="UP000016625"/>
    </source>
</evidence>
<reference evidence="1 2" key="1">
    <citation type="journal article" date="2013" name="BMC Genomics">
        <title>Comparative genomics of Campylobacter concisus isolates reveals genetic diversity and provides insights into disease association.</title>
        <authorList>
            <person name="Deshpande N.P."/>
            <person name="Kaakoush N.O."/>
            <person name="Wilkins M.R."/>
            <person name="Mitchell H.M."/>
        </authorList>
    </citation>
    <scope>NUCLEOTIDE SEQUENCE [LARGE SCALE GENOMIC DNA]</scope>
    <source>
        <strain evidence="1 2">UNSW2</strain>
    </source>
</reference>
<accession>U2FNC2</accession>
<protein>
    <submittedName>
        <fullName evidence="1">Uncharacterized protein</fullName>
    </submittedName>
</protein>
<dbReference type="EMBL" id="ANNJ01000005">
    <property type="protein sequence ID" value="ERJ32182.1"/>
    <property type="molecule type" value="Genomic_DNA"/>
</dbReference>
<proteinExistence type="predicted"/>
<dbReference type="AlphaFoldDB" id="U2FNC2"/>
<organism evidence="1 2">
    <name type="scientific">Campylobacter concisus UNSW2</name>
    <dbReference type="NCBI Taxonomy" id="1242965"/>
    <lineage>
        <taxon>Bacteria</taxon>
        <taxon>Pseudomonadati</taxon>
        <taxon>Campylobacterota</taxon>
        <taxon>Epsilonproteobacteria</taxon>
        <taxon>Campylobacterales</taxon>
        <taxon>Campylobacteraceae</taxon>
        <taxon>Campylobacter</taxon>
    </lineage>
</organism>